<dbReference type="InterPro" id="IPR008753">
    <property type="entry name" value="Peptidase_M13_N"/>
</dbReference>
<dbReference type="PANTHER" id="PTHR11733">
    <property type="entry name" value="ZINC METALLOPROTEASE FAMILY M13 NEPRILYSIN-RELATED"/>
    <property type="match status" value="1"/>
</dbReference>
<dbReference type="AlphaFoldDB" id="A0AAN8JP75"/>
<reference evidence="10 11" key="1">
    <citation type="submission" date="2024-01" db="EMBL/GenBank/DDBJ databases">
        <title>The genome of the rayed Mediterranean limpet Patella caerulea (Linnaeus, 1758).</title>
        <authorList>
            <person name="Anh-Thu Weber A."/>
            <person name="Halstead-Nussloch G."/>
        </authorList>
    </citation>
    <scope>NUCLEOTIDE SEQUENCE [LARGE SCALE GENOMIC DNA]</scope>
    <source>
        <strain evidence="10">AATW-2023a</strain>
        <tissue evidence="10">Whole specimen</tissue>
    </source>
</reference>
<evidence type="ECO:0000256" key="1">
    <source>
        <dbReference type="ARBA" id="ARBA00001947"/>
    </source>
</evidence>
<dbReference type="SUPFAM" id="SSF55486">
    <property type="entry name" value="Metalloproteases ('zincins'), catalytic domain"/>
    <property type="match status" value="1"/>
</dbReference>
<evidence type="ECO:0000256" key="7">
    <source>
        <dbReference type="SAM" id="Phobius"/>
    </source>
</evidence>
<feature type="domain" description="Peptidase M13 C-terminal" evidence="8">
    <location>
        <begin position="586"/>
        <end position="792"/>
    </location>
</feature>
<evidence type="ECO:0000259" key="9">
    <source>
        <dbReference type="Pfam" id="PF05649"/>
    </source>
</evidence>
<keyword evidence="3" id="KW-0479">Metal-binding</keyword>
<evidence type="ECO:0000256" key="3">
    <source>
        <dbReference type="ARBA" id="ARBA00022723"/>
    </source>
</evidence>
<keyword evidence="5" id="KW-0862">Zinc</keyword>
<keyword evidence="11" id="KW-1185">Reference proteome</keyword>
<dbReference type="Pfam" id="PF05649">
    <property type="entry name" value="Peptidase_M13_N"/>
    <property type="match status" value="1"/>
</dbReference>
<proteinExistence type="predicted"/>
<dbReference type="InterPro" id="IPR024079">
    <property type="entry name" value="MetalloPept_cat_dom_sf"/>
</dbReference>
<dbReference type="GO" id="GO:0046872">
    <property type="term" value="F:metal ion binding"/>
    <property type="evidence" value="ECO:0007669"/>
    <property type="project" value="UniProtKB-KW"/>
</dbReference>
<dbReference type="GO" id="GO:0016485">
    <property type="term" value="P:protein processing"/>
    <property type="evidence" value="ECO:0007669"/>
    <property type="project" value="TreeGrafter"/>
</dbReference>
<name>A0AAN8JP75_PATCE</name>
<evidence type="ECO:0000313" key="10">
    <source>
        <dbReference type="EMBL" id="KAK6179529.1"/>
    </source>
</evidence>
<dbReference type="Gene3D" id="1.10.1380.10">
    <property type="entry name" value="Neutral endopeptidase , domain2"/>
    <property type="match status" value="1"/>
</dbReference>
<comment type="caution">
    <text evidence="10">The sequence shown here is derived from an EMBL/GenBank/DDBJ whole genome shotgun (WGS) entry which is preliminary data.</text>
</comment>
<keyword evidence="7" id="KW-1133">Transmembrane helix</keyword>
<dbReference type="GO" id="GO:0004222">
    <property type="term" value="F:metalloendopeptidase activity"/>
    <property type="evidence" value="ECO:0007669"/>
    <property type="project" value="InterPro"/>
</dbReference>
<dbReference type="PROSITE" id="PS51885">
    <property type="entry name" value="NEPRILYSIN"/>
    <property type="match status" value="1"/>
</dbReference>
<comment type="cofactor">
    <cofactor evidence="1">
        <name>Zn(2+)</name>
        <dbReference type="ChEBI" id="CHEBI:29105"/>
    </cofactor>
</comment>
<dbReference type="EMBL" id="JAZGQO010000008">
    <property type="protein sequence ID" value="KAK6179529.1"/>
    <property type="molecule type" value="Genomic_DNA"/>
</dbReference>
<keyword evidence="6" id="KW-0482">Metalloprotease</keyword>
<feature type="transmembrane region" description="Helical" evidence="7">
    <location>
        <begin position="63"/>
        <end position="84"/>
    </location>
</feature>
<evidence type="ECO:0000256" key="5">
    <source>
        <dbReference type="ARBA" id="ARBA00022833"/>
    </source>
</evidence>
<keyword evidence="7" id="KW-0472">Membrane</keyword>
<dbReference type="InterPro" id="IPR018497">
    <property type="entry name" value="Peptidase_M13_C"/>
</dbReference>
<dbReference type="PANTHER" id="PTHR11733:SF237">
    <property type="entry name" value="NEPRILYSIN-LIKE 4"/>
    <property type="match status" value="1"/>
</dbReference>
<keyword evidence="4" id="KW-0378">Hydrolase</keyword>
<evidence type="ECO:0000313" key="11">
    <source>
        <dbReference type="Proteomes" id="UP001347796"/>
    </source>
</evidence>
<dbReference type="Proteomes" id="UP001347796">
    <property type="component" value="Unassembled WGS sequence"/>
</dbReference>
<evidence type="ECO:0008006" key="12">
    <source>
        <dbReference type="Google" id="ProtNLM"/>
    </source>
</evidence>
<sequence length="793" mass="89840">MHHRKCIRGVKYWSATMASKYVATDVESTTGSKNALYADRTPPETIRFEERGWCGRRSAIEKILMVLIFLAFATIIGLAVAIFLNVKHPSNSQVSDVKTPQTGQGKLESSLEDLCVTPDCVRVAARISDAIDTTIHPCDDFYMYACGNWKRKNVIPDDATSYGTLVKVAEDVRVILKGLLEMPVKSSDLEPIVKAKTLYTSCLNATNIEALGSQPLLDFIRNLGVWPVLSSTWTPAGYNLRSILDRMDEYGSGPLFGVAILGDLKQSTKNILYLDQPSLGMPGQKYYQRGRNDTMVEAYETFAVKLTMALGADEATAKQDMKDMVDFEFRLANISVPAEQRRDTEKNYNKMTIKEMASNYPGFDWLLHLQNVFSLPNINIRITEDEEIVNYSPPYFEKLLPLLNETPPRTVANYVFWKTVKSYIGYLSKQFTDMGVEYVKALFGTQSDTARWKTCVGDAGSMLGNAVGREFIRTSFDEEAKADMLTMISNLKTSFDALLDSNDWMDDVTRKLAKEKSDVMGIKIGYDDKLLNNSYLEEYYENYTYKADEYFWNKLRYDMEESAKASRLLRKPVDKKEWARTPAVVNAYYSPQNNEIAFPAGILQPPLYHKNFPQAVNYGGIGTVIGHEITHGFDDRGRQFDKTGNLRQWWTDGIIKKFQEKAQCLVNQYGNYTVPGADMQINGINTQGENIADNGGLKESFQAYRNWVKQNGKEERMLPGLDFTPNQLFFVNYAQSWCSNMRQQSSINQILTGTHSPDQFRIIGPLQNSPDFAEAFNCPTSSYMNPAKKCNVW</sequence>
<evidence type="ECO:0000256" key="4">
    <source>
        <dbReference type="ARBA" id="ARBA00022801"/>
    </source>
</evidence>
<evidence type="ECO:0000256" key="2">
    <source>
        <dbReference type="ARBA" id="ARBA00022670"/>
    </source>
</evidence>
<dbReference type="Gene3D" id="3.40.390.10">
    <property type="entry name" value="Collagenase (Catalytic Domain)"/>
    <property type="match status" value="1"/>
</dbReference>
<protein>
    <recommendedName>
        <fullName evidence="12">Endothelin-converting enzyme 1</fullName>
    </recommendedName>
</protein>
<organism evidence="10 11">
    <name type="scientific">Patella caerulea</name>
    <name type="common">Rayed Mediterranean limpet</name>
    <dbReference type="NCBI Taxonomy" id="87958"/>
    <lineage>
        <taxon>Eukaryota</taxon>
        <taxon>Metazoa</taxon>
        <taxon>Spiralia</taxon>
        <taxon>Lophotrochozoa</taxon>
        <taxon>Mollusca</taxon>
        <taxon>Gastropoda</taxon>
        <taxon>Patellogastropoda</taxon>
        <taxon>Patelloidea</taxon>
        <taxon>Patellidae</taxon>
        <taxon>Patella</taxon>
    </lineage>
</organism>
<dbReference type="GO" id="GO:0005886">
    <property type="term" value="C:plasma membrane"/>
    <property type="evidence" value="ECO:0007669"/>
    <property type="project" value="TreeGrafter"/>
</dbReference>
<feature type="domain" description="Peptidase M13 N-terminal" evidence="9">
    <location>
        <begin position="137"/>
        <end position="526"/>
    </location>
</feature>
<accession>A0AAN8JP75</accession>
<dbReference type="InterPro" id="IPR042089">
    <property type="entry name" value="Peptidase_M13_dom_2"/>
</dbReference>
<gene>
    <name evidence="10" type="ORF">SNE40_011862</name>
</gene>
<keyword evidence="7" id="KW-0812">Transmembrane</keyword>
<dbReference type="InterPro" id="IPR000718">
    <property type="entry name" value="Peptidase_M13"/>
</dbReference>
<dbReference type="CDD" id="cd08662">
    <property type="entry name" value="M13"/>
    <property type="match status" value="1"/>
</dbReference>
<evidence type="ECO:0000256" key="6">
    <source>
        <dbReference type="ARBA" id="ARBA00023049"/>
    </source>
</evidence>
<dbReference type="Pfam" id="PF01431">
    <property type="entry name" value="Peptidase_M13"/>
    <property type="match status" value="1"/>
</dbReference>
<keyword evidence="2" id="KW-0645">Protease</keyword>
<evidence type="ECO:0000259" key="8">
    <source>
        <dbReference type="Pfam" id="PF01431"/>
    </source>
</evidence>
<dbReference type="PRINTS" id="PR00786">
    <property type="entry name" value="NEPRILYSIN"/>
</dbReference>